<keyword evidence="2" id="KW-0812">Transmembrane</keyword>
<organism evidence="3 4">
    <name type="scientific">Nocardia callitridis</name>
    <dbReference type="NCBI Taxonomy" id="648753"/>
    <lineage>
        <taxon>Bacteria</taxon>
        <taxon>Bacillati</taxon>
        <taxon>Actinomycetota</taxon>
        <taxon>Actinomycetes</taxon>
        <taxon>Mycobacteriales</taxon>
        <taxon>Nocardiaceae</taxon>
        <taxon>Nocardia</taxon>
    </lineage>
</organism>
<keyword evidence="2" id="KW-0472">Membrane</keyword>
<dbReference type="InterPro" id="IPR050483">
    <property type="entry name" value="CoA-transferase_III_domain"/>
</dbReference>
<name>A0ABP9KV14_9NOCA</name>
<evidence type="ECO:0000256" key="2">
    <source>
        <dbReference type="SAM" id="Phobius"/>
    </source>
</evidence>
<dbReference type="PANTHER" id="PTHR48207">
    <property type="entry name" value="SUCCINATE--HYDROXYMETHYLGLUTARATE COA-TRANSFERASE"/>
    <property type="match status" value="1"/>
</dbReference>
<protein>
    <submittedName>
        <fullName evidence="3">CaiB/BaiF CoA-transferase family protein</fullName>
    </submittedName>
</protein>
<dbReference type="Pfam" id="PF02515">
    <property type="entry name" value="CoA_transf_3"/>
    <property type="match status" value="1"/>
</dbReference>
<evidence type="ECO:0000313" key="3">
    <source>
        <dbReference type="EMBL" id="GAA5064620.1"/>
    </source>
</evidence>
<evidence type="ECO:0000256" key="1">
    <source>
        <dbReference type="ARBA" id="ARBA00022679"/>
    </source>
</evidence>
<dbReference type="Proteomes" id="UP001500603">
    <property type="component" value="Unassembled WGS sequence"/>
</dbReference>
<keyword evidence="1" id="KW-0808">Transferase</keyword>
<feature type="transmembrane region" description="Helical" evidence="2">
    <location>
        <begin position="166"/>
        <end position="188"/>
    </location>
</feature>
<dbReference type="Gene3D" id="3.40.50.10540">
    <property type="entry name" value="Crotonobetainyl-coa:carnitine coa-transferase, domain 1"/>
    <property type="match status" value="1"/>
</dbReference>
<reference evidence="4" key="1">
    <citation type="journal article" date="2019" name="Int. J. Syst. Evol. Microbiol.">
        <title>The Global Catalogue of Microorganisms (GCM) 10K type strain sequencing project: providing services to taxonomists for standard genome sequencing and annotation.</title>
        <authorList>
            <consortium name="The Broad Institute Genomics Platform"/>
            <consortium name="The Broad Institute Genome Sequencing Center for Infectious Disease"/>
            <person name="Wu L."/>
            <person name="Ma J."/>
        </authorList>
    </citation>
    <scope>NUCLEOTIDE SEQUENCE [LARGE SCALE GENOMIC DNA]</scope>
    <source>
        <strain evidence="4">JCM 18298</strain>
    </source>
</reference>
<gene>
    <name evidence="3" type="ORF">GCM10023318_50770</name>
</gene>
<dbReference type="InterPro" id="IPR003673">
    <property type="entry name" value="CoA-Trfase_fam_III"/>
</dbReference>
<dbReference type="InterPro" id="IPR044855">
    <property type="entry name" value="CoA-Trfase_III_dom3_sf"/>
</dbReference>
<keyword evidence="2" id="KW-1133">Transmembrane helix</keyword>
<proteinExistence type="predicted"/>
<sequence length="404" mass="42738">MDETFRPLAGLRVVDFTRVLAGPYATMTLAELGADVIKVEMPDLGDETRGWGPPFLDDSSAYYHAVNRGKRSVALDLRSEEGLDGVYQLLASADVVIENFRPGVTDRLGIGADEVLRRFPAIVYASITGFGTTGPMARRPGTEVVVEAESGLMSITGIPGSEPVRFGVAMVDIATGLSMINGVLAALVERARTGRGRRIDVSLYATAVSALGTVITSASAGGGAPRAWGSAHPSIVPYRAFAAKDGHVVLGATNDAMFQRLITALELTDELGGAEWRRNAQRVADRERLEAVLHEKLSAWTVEVVVDRLQQHGVLVAPVRGPEEAARSAQSAALGIVTEEDGVLVPRSPLSPNGTRTLRRAPGLGEHTVEVFAELAGVEHSDIAEHDHAGRQGAAAIPLPEGGH</sequence>
<dbReference type="SUPFAM" id="SSF89796">
    <property type="entry name" value="CoA-transferase family III (CaiB/BaiF)"/>
    <property type="match status" value="1"/>
</dbReference>
<dbReference type="PANTHER" id="PTHR48207:SF3">
    <property type="entry name" value="SUCCINATE--HYDROXYMETHYLGLUTARATE COA-TRANSFERASE"/>
    <property type="match status" value="1"/>
</dbReference>
<accession>A0ABP9KV14</accession>
<dbReference type="Gene3D" id="3.30.1540.10">
    <property type="entry name" value="formyl-coa transferase, domain 3"/>
    <property type="match status" value="1"/>
</dbReference>
<evidence type="ECO:0000313" key="4">
    <source>
        <dbReference type="Proteomes" id="UP001500603"/>
    </source>
</evidence>
<dbReference type="EMBL" id="BAABJM010000006">
    <property type="protein sequence ID" value="GAA5064620.1"/>
    <property type="molecule type" value="Genomic_DNA"/>
</dbReference>
<comment type="caution">
    <text evidence="3">The sequence shown here is derived from an EMBL/GenBank/DDBJ whole genome shotgun (WGS) entry which is preliminary data.</text>
</comment>
<keyword evidence="4" id="KW-1185">Reference proteome</keyword>
<dbReference type="InterPro" id="IPR023606">
    <property type="entry name" value="CoA-Trfase_III_dom_1_sf"/>
</dbReference>